<dbReference type="AlphaFoldDB" id="A0A4Z1SPB3"/>
<accession>A0A4Z1SPB3</accession>
<evidence type="ECO:0000256" key="2">
    <source>
        <dbReference type="ARBA" id="ARBA00012573"/>
    </source>
</evidence>
<dbReference type="GO" id="GO:0006388">
    <property type="term" value="P:tRNA splicing, via endonucleolytic cleavage and ligation"/>
    <property type="evidence" value="ECO:0007669"/>
    <property type="project" value="InterPro"/>
</dbReference>
<dbReference type="OrthoDB" id="10249562at2759"/>
<reference evidence="5 6" key="1">
    <citation type="submission" date="2019-05" db="EMBL/GenBank/DDBJ databases">
        <title>The compact genome of Giardia muris reveals important steps in the evolution of intestinal protozoan parasites.</title>
        <authorList>
            <person name="Xu F."/>
            <person name="Jimenez-Gonzalez A."/>
            <person name="Einarsson E."/>
            <person name="Astvaldsson A."/>
            <person name="Peirasmaki D."/>
            <person name="Eckmann L."/>
            <person name="Andersson J.O."/>
            <person name="Svard S.G."/>
            <person name="Jerlstrom-Hultqvist J."/>
        </authorList>
    </citation>
    <scope>NUCLEOTIDE SEQUENCE [LARGE SCALE GENOMIC DNA]</scope>
    <source>
        <strain evidence="5 6">Roberts-Thomson</strain>
    </source>
</reference>
<keyword evidence="6" id="KW-1185">Reference proteome</keyword>
<keyword evidence="5" id="KW-0540">Nuclease</keyword>
<dbReference type="InterPro" id="IPR036167">
    <property type="entry name" value="tRNA_intron_Endo_cat-like_sf"/>
</dbReference>
<dbReference type="EC" id="4.6.1.16" evidence="2"/>
<proteinExistence type="inferred from homology"/>
<feature type="domain" description="tRNA intron endonuclease catalytic" evidence="4">
    <location>
        <begin position="83"/>
        <end position="154"/>
    </location>
</feature>
<comment type="catalytic activity">
    <reaction evidence="3">
        <text>pretRNA = a 3'-half-tRNA molecule with a 5'-OH end + a 5'-half-tRNA molecule with a 2',3'-cyclic phosphate end + an intron with a 2',3'-cyclic phosphate and a 5'-hydroxyl terminus.</text>
        <dbReference type="EC" id="4.6.1.16"/>
    </reaction>
</comment>
<evidence type="ECO:0000313" key="5">
    <source>
        <dbReference type="EMBL" id="TNJ27480.1"/>
    </source>
</evidence>
<dbReference type="Proteomes" id="UP000315496">
    <property type="component" value="Chromosome 3"/>
</dbReference>
<dbReference type="EMBL" id="VDLU01000003">
    <property type="protein sequence ID" value="TNJ27480.1"/>
    <property type="molecule type" value="Genomic_DNA"/>
</dbReference>
<dbReference type="GO" id="GO:0005634">
    <property type="term" value="C:nucleus"/>
    <property type="evidence" value="ECO:0007669"/>
    <property type="project" value="UniProtKB-ARBA"/>
</dbReference>
<evidence type="ECO:0000259" key="4">
    <source>
        <dbReference type="Pfam" id="PF01974"/>
    </source>
</evidence>
<keyword evidence="5" id="KW-0255">Endonuclease</keyword>
<dbReference type="InterPro" id="IPR011856">
    <property type="entry name" value="tRNA_endonuc-like_dom_sf"/>
</dbReference>
<sequence length="190" mass="21127">MPSDSQRGPQAVLVARRPYLALEDHPLAPRLWAAGFGDWADDGILLLTPIDVVHATYQRFCLTCPLCYSDNSFSWVCPDELEISAYSAILDKGFYPRPGLAFGCDYLIYTTRTPDNSHAAYLLLILRDERCDRIPALCEQAARLRKQVLIAYLHGDAILLQPLELFKATDESGSTQLIPPRTPSSLASNS</sequence>
<gene>
    <name evidence="5" type="ORF">GMRT_23064</name>
</gene>
<evidence type="ECO:0000256" key="1">
    <source>
        <dbReference type="ARBA" id="ARBA00008078"/>
    </source>
</evidence>
<keyword evidence="5" id="KW-0378">Hydrolase</keyword>
<dbReference type="Pfam" id="PF01974">
    <property type="entry name" value="tRNA_int_endo"/>
    <property type="match status" value="1"/>
</dbReference>
<dbReference type="VEuPathDB" id="GiardiaDB:GMRT_23064"/>
<organism evidence="5 6">
    <name type="scientific">Giardia muris</name>
    <dbReference type="NCBI Taxonomy" id="5742"/>
    <lineage>
        <taxon>Eukaryota</taxon>
        <taxon>Metamonada</taxon>
        <taxon>Diplomonadida</taxon>
        <taxon>Hexamitidae</taxon>
        <taxon>Giardiinae</taxon>
        <taxon>Giardia</taxon>
    </lineage>
</organism>
<dbReference type="SUPFAM" id="SSF53032">
    <property type="entry name" value="tRNA-intron endonuclease catalytic domain-like"/>
    <property type="match status" value="1"/>
</dbReference>
<dbReference type="Gene3D" id="3.40.1350.10">
    <property type="match status" value="1"/>
</dbReference>
<dbReference type="GO" id="GO:0000213">
    <property type="term" value="F:tRNA-intron lyase activity"/>
    <property type="evidence" value="ECO:0007669"/>
    <property type="project" value="UniProtKB-EC"/>
</dbReference>
<name>A0A4Z1SPB3_GIAMU</name>
<comment type="similarity">
    <text evidence="1">Belongs to the tRNA-intron endonuclease family.</text>
</comment>
<dbReference type="InterPro" id="IPR006677">
    <property type="entry name" value="tRNA_intron_Endonuc_cat-like"/>
</dbReference>
<dbReference type="GO" id="GO:0003676">
    <property type="term" value="F:nucleic acid binding"/>
    <property type="evidence" value="ECO:0007669"/>
    <property type="project" value="InterPro"/>
</dbReference>
<dbReference type="CDD" id="cd22363">
    <property type="entry name" value="tRNA-intron_lyase_C"/>
    <property type="match status" value="1"/>
</dbReference>
<protein>
    <recommendedName>
        <fullName evidence="2">tRNA-intron lyase</fullName>
        <ecNumber evidence="2">4.6.1.16</ecNumber>
    </recommendedName>
</protein>
<comment type="caution">
    <text evidence="5">The sequence shown here is derived from an EMBL/GenBank/DDBJ whole genome shotgun (WGS) entry which is preliminary data.</text>
</comment>
<evidence type="ECO:0000256" key="3">
    <source>
        <dbReference type="ARBA" id="ARBA00034031"/>
    </source>
</evidence>
<evidence type="ECO:0000313" key="6">
    <source>
        <dbReference type="Proteomes" id="UP000315496"/>
    </source>
</evidence>